<evidence type="ECO:0000313" key="2">
    <source>
        <dbReference type="Proteomes" id="UP001162131"/>
    </source>
</evidence>
<comment type="caution">
    <text evidence="1">The sequence shown here is derived from an EMBL/GenBank/DDBJ whole genome shotgun (WGS) entry which is preliminary data.</text>
</comment>
<name>A0AAU9JZN6_9CILI</name>
<dbReference type="AlphaFoldDB" id="A0AAU9JZN6"/>
<dbReference type="EMBL" id="CAJZBQ010000056">
    <property type="protein sequence ID" value="CAG9333124.1"/>
    <property type="molecule type" value="Genomic_DNA"/>
</dbReference>
<evidence type="ECO:0000313" key="1">
    <source>
        <dbReference type="EMBL" id="CAG9333124.1"/>
    </source>
</evidence>
<reference evidence="1" key="1">
    <citation type="submission" date="2021-09" db="EMBL/GenBank/DDBJ databases">
        <authorList>
            <consortium name="AG Swart"/>
            <person name="Singh M."/>
            <person name="Singh A."/>
            <person name="Seah K."/>
            <person name="Emmerich C."/>
        </authorList>
    </citation>
    <scope>NUCLEOTIDE SEQUENCE</scope>
    <source>
        <strain evidence="1">ATCC30299</strain>
    </source>
</reference>
<gene>
    <name evidence="1" type="ORF">BSTOLATCC_MIC57944</name>
</gene>
<dbReference type="Proteomes" id="UP001162131">
    <property type="component" value="Unassembled WGS sequence"/>
</dbReference>
<proteinExistence type="predicted"/>
<keyword evidence="2" id="KW-1185">Reference proteome</keyword>
<protein>
    <submittedName>
        <fullName evidence="1">Uncharacterized protein</fullName>
    </submittedName>
</protein>
<sequence length="829" mass="96414">MESLENKKSLKRKKRMSIDELKTEISLSNSFHPSETAETFKAKSDNLSNSFETEPNSAIDVISGHSCNISPDRSPLLDFPKISARIKDHSNPKFSEIVDKIKNPTEFEILWVQWSRNLAWRNIKEFILWINRDYKRSINDKSKGKYARSAKREDRKDRLWYREKTQNIGSYVIENNEASIINPNSTESCWKDLLFDSENTDLKVSLPVLDNYFESDFLIFDILLLGFGISLKGITPRATALKLKLDSLKIALSSNLALQDRHKVLLQLIPLLLINCQFSEAEIKIDSAQQISDSPELDLWRGWLSLIDYEKSKKKPKIIQNFSNLFVEGPMKILSEIGSILNIFYFSWFGYSRSISALKQLRIGKYEELVSAFIMYKTGDSSLENTAVEKFNLCLQVGEDIGMLAFLILYRHYKNYDKYKAIVAMCNLLKSFPLSEDSLSIVTSCYIKTSGKLRQLKEMPPSATNILSYYQYARTSIKYSLNLPIHLVRNCIETVVKYLERFKLNNYLFYALFWKFQLYRVNGIHFTASSIAKYALKYEKKDTAKEGSINKFLKKLQFIKQCIEAIYKGSRDISIVRKIEEFDEYIGKALAILVEKPQSLALHQSLLVSKYRFEGYFINWMRVFKLNKFREKQVKSSGSQDDKDLIDNFHPLYYISQLKQNYSIVKASHSSCLSLKPSSLWNLCGKYYGPIGISDSIDIMEAKTYLRTCISKAIKVLKKGIERPNPSPLLYYFLGKYQLERLKLKDERKQTKLTEISGFLKSFSPIPSTSDLYKVKVLYHQAELYYFYRDLEEAFKYYEAAEKEAAKYNCIEYLNKENHIINKNVFNVK</sequence>
<accession>A0AAU9JZN6</accession>
<organism evidence="1 2">
    <name type="scientific">Blepharisma stoltei</name>
    <dbReference type="NCBI Taxonomy" id="1481888"/>
    <lineage>
        <taxon>Eukaryota</taxon>
        <taxon>Sar</taxon>
        <taxon>Alveolata</taxon>
        <taxon>Ciliophora</taxon>
        <taxon>Postciliodesmatophora</taxon>
        <taxon>Heterotrichea</taxon>
        <taxon>Heterotrichida</taxon>
        <taxon>Blepharismidae</taxon>
        <taxon>Blepharisma</taxon>
    </lineage>
</organism>